<evidence type="ECO:0000313" key="5">
    <source>
        <dbReference type="EMBL" id="MCY0093721.1"/>
    </source>
</evidence>
<comment type="similarity">
    <text evidence="1">Belongs to the ABC transporter superfamily.</text>
</comment>
<dbReference type="CDD" id="cd03214">
    <property type="entry name" value="ABC_Iron-Siderophores_B12_Hemin"/>
    <property type="match status" value="1"/>
</dbReference>
<dbReference type="SUPFAM" id="SSF52540">
    <property type="entry name" value="P-loop containing nucleoside triphosphate hydrolases"/>
    <property type="match status" value="1"/>
</dbReference>
<evidence type="ECO:0000256" key="3">
    <source>
        <dbReference type="ARBA" id="ARBA00022840"/>
    </source>
</evidence>
<dbReference type="PANTHER" id="PTHR42794">
    <property type="entry name" value="HEMIN IMPORT ATP-BINDING PROTEIN HMUV"/>
    <property type="match status" value="1"/>
</dbReference>
<dbReference type="Proteomes" id="UP001081283">
    <property type="component" value="Unassembled WGS sequence"/>
</dbReference>
<sequence length="252" mass="26747">MVNLTLNGIGARYGKRVVLSDVNSGLLVSGELTAVIGPNAAGKSTLFKRVADLIGGAGVVEVSGAEAASGRICYMPQDTGVNAVLTVYESVLLAAKQGGNWRVSDEQLADIDETLDALRITELAFRHLSELSGGQRQLVSIAQALVRKPGVLLMDEPTSALDLSRQIEVLALIRDLAVRMDMTVLIALHDLNHALRYCDNVIVIADGAMVASGPVASVITEDLLREVYHVDARIENCSRGLAYVIVDGTIGI</sequence>
<keyword evidence="2" id="KW-0547">Nucleotide-binding</keyword>
<proteinExistence type="inferred from homology"/>
<organism evidence="5 6">
    <name type="scientific">Hoeflea ulvae</name>
    <dbReference type="NCBI Taxonomy" id="2983764"/>
    <lineage>
        <taxon>Bacteria</taxon>
        <taxon>Pseudomonadati</taxon>
        <taxon>Pseudomonadota</taxon>
        <taxon>Alphaproteobacteria</taxon>
        <taxon>Hyphomicrobiales</taxon>
        <taxon>Rhizobiaceae</taxon>
        <taxon>Hoeflea</taxon>
    </lineage>
</organism>
<feature type="domain" description="ABC transporter" evidence="4">
    <location>
        <begin position="4"/>
        <end position="231"/>
    </location>
</feature>
<evidence type="ECO:0000256" key="2">
    <source>
        <dbReference type="ARBA" id="ARBA00022741"/>
    </source>
</evidence>
<dbReference type="InterPro" id="IPR017871">
    <property type="entry name" value="ABC_transporter-like_CS"/>
</dbReference>
<dbReference type="EMBL" id="JAOVZQ010000001">
    <property type="protein sequence ID" value="MCY0093721.1"/>
    <property type="molecule type" value="Genomic_DNA"/>
</dbReference>
<keyword evidence="6" id="KW-1185">Reference proteome</keyword>
<comment type="caution">
    <text evidence="5">The sequence shown here is derived from an EMBL/GenBank/DDBJ whole genome shotgun (WGS) entry which is preliminary data.</text>
</comment>
<keyword evidence="3 5" id="KW-0067">ATP-binding</keyword>
<gene>
    <name evidence="5" type="ORF">OEG82_06770</name>
</gene>
<protein>
    <submittedName>
        <fullName evidence="5">ABC transporter ATP-binding protein</fullName>
    </submittedName>
</protein>
<evidence type="ECO:0000259" key="4">
    <source>
        <dbReference type="PROSITE" id="PS50893"/>
    </source>
</evidence>
<reference evidence="5" key="1">
    <citation type="submission" date="2022-10" db="EMBL/GenBank/DDBJ databases">
        <title>Hoeflea sp. J2-29, isolated from marine algae.</title>
        <authorList>
            <person name="Kristyanto S."/>
            <person name="Kim J.M."/>
            <person name="Jeon C.O."/>
        </authorList>
    </citation>
    <scope>NUCLEOTIDE SEQUENCE</scope>
    <source>
        <strain evidence="5">J2-29</strain>
    </source>
</reference>
<dbReference type="InterPro" id="IPR027417">
    <property type="entry name" value="P-loop_NTPase"/>
</dbReference>
<dbReference type="InterPro" id="IPR003593">
    <property type="entry name" value="AAA+_ATPase"/>
</dbReference>
<dbReference type="Gene3D" id="3.40.50.300">
    <property type="entry name" value="P-loop containing nucleotide triphosphate hydrolases"/>
    <property type="match status" value="1"/>
</dbReference>
<evidence type="ECO:0000313" key="6">
    <source>
        <dbReference type="Proteomes" id="UP001081283"/>
    </source>
</evidence>
<evidence type="ECO:0000256" key="1">
    <source>
        <dbReference type="ARBA" id="ARBA00005417"/>
    </source>
</evidence>
<dbReference type="PANTHER" id="PTHR42794:SF2">
    <property type="entry name" value="ABC TRANSPORTER ATP-BINDING PROTEIN"/>
    <property type="match status" value="1"/>
</dbReference>
<dbReference type="PROSITE" id="PS50893">
    <property type="entry name" value="ABC_TRANSPORTER_2"/>
    <property type="match status" value="1"/>
</dbReference>
<dbReference type="Pfam" id="PF00005">
    <property type="entry name" value="ABC_tran"/>
    <property type="match status" value="1"/>
</dbReference>
<dbReference type="GO" id="GO:0005524">
    <property type="term" value="F:ATP binding"/>
    <property type="evidence" value="ECO:0007669"/>
    <property type="project" value="UniProtKB-KW"/>
</dbReference>
<name>A0ABT3YCW8_9HYPH</name>
<dbReference type="PROSITE" id="PS00211">
    <property type="entry name" value="ABC_TRANSPORTER_1"/>
    <property type="match status" value="1"/>
</dbReference>
<dbReference type="InterPro" id="IPR003439">
    <property type="entry name" value="ABC_transporter-like_ATP-bd"/>
</dbReference>
<accession>A0ABT3YCW8</accession>
<dbReference type="RefSeq" id="WP_267611669.1">
    <property type="nucleotide sequence ID" value="NZ_JAOVZQ010000001.1"/>
</dbReference>
<dbReference type="SMART" id="SM00382">
    <property type="entry name" value="AAA"/>
    <property type="match status" value="1"/>
</dbReference>